<dbReference type="VEuPathDB" id="FungiDB:PPTG_13916"/>
<dbReference type="EMBL" id="KI669597">
    <property type="protein sequence ID" value="ETN06131.1"/>
    <property type="molecule type" value="Genomic_DNA"/>
</dbReference>
<dbReference type="AlphaFoldDB" id="W2PZQ4"/>
<name>W2PZQ4_PHYN3</name>
<dbReference type="Gene3D" id="3.40.50.300">
    <property type="entry name" value="P-loop containing nucleotide triphosphate hydrolases"/>
    <property type="match status" value="1"/>
</dbReference>
<evidence type="ECO:0000313" key="1">
    <source>
        <dbReference type="EMBL" id="ETN06131.1"/>
    </source>
</evidence>
<dbReference type="OMA" id="ETCRSTC"/>
<accession>W2PZQ4</accession>
<dbReference type="OrthoDB" id="19861at2759"/>
<gene>
    <name evidence="1" type="ORF">PPTG_13916</name>
</gene>
<dbReference type="InterPro" id="IPR052980">
    <property type="entry name" value="Crinkler_effector"/>
</dbReference>
<sequence>MDTDTVQQFVNAIAATELIPLPSEPHNGRVHNYGGVLPGSADPALLELPPGIQWLSNILTDSNPLRLYVRPAYQTLLLLAMAFVDHPEVPHHRVVIVGSSGTGKTSFLSWVLRYLCRLEKPPVIVLNITGFFGRISSDGEVTAGIRGSSFQLELALRSTVYLCAFSWTDEIDLGIRARTIVMSPPTQTVTMTGPADTMRTLVLVMPVWTLAELETCRSTCYSHTVSQETLFELYQLWGGAVRWTLGTSKQEAKREFTQSIESLSFSSVVEVVGNGGLVELQHGAEDIAVGLRLIHLNVDPDSTFQLTGATMCSTSACSLLISANSKQLESVQVFIETTRLLG</sequence>
<reference evidence="1 2" key="2">
    <citation type="submission" date="2013-11" db="EMBL/GenBank/DDBJ databases">
        <title>The Genome Sequence of Phytophthora parasitica INRA-310.</title>
        <authorList>
            <consortium name="The Broad Institute Genomics Platform"/>
            <person name="Russ C."/>
            <person name="Tyler B."/>
            <person name="Panabieres F."/>
            <person name="Shan W."/>
            <person name="Tripathy S."/>
            <person name="Grunwald N."/>
            <person name="Machado M."/>
            <person name="Johnson C.S."/>
            <person name="Arredondo F."/>
            <person name="Hong C."/>
            <person name="Coffey M."/>
            <person name="Young S.K."/>
            <person name="Zeng Q."/>
            <person name="Gargeya S."/>
            <person name="Fitzgerald M."/>
            <person name="Abouelleil A."/>
            <person name="Alvarado L."/>
            <person name="Chapman S.B."/>
            <person name="Gainer-Dewar J."/>
            <person name="Goldberg J."/>
            <person name="Griggs A."/>
            <person name="Gujja S."/>
            <person name="Hansen M."/>
            <person name="Howarth C."/>
            <person name="Imamovic A."/>
            <person name="Ireland A."/>
            <person name="Larimer J."/>
            <person name="McCowan C."/>
            <person name="Murphy C."/>
            <person name="Pearson M."/>
            <person name="Poon T.W."/>
            <person name="Priest M."/>
            <person name="Roberts A."/>
            <person name="Saif S."/>
            <person name="Shea T."/>
            <person name="Sykes S."/>
            <person name="Wortman J."/>
            <person name="Nusbaum C."/>
            <person name="Birren B."/>
        </authorList>
    </citation>
    <scope>NUCLEOTIDE SEQUENCE [LARGE SCALE GENOMIC DNA]</scope>
    <source>
        <strain evidence="1 2">INRA-310</strain>
    </source>
</reference>
<dbReference type="GeneID" id="20183235"/>
<dbReference type="Proteomes" id="UP000018817">
    <property type="component" value="Unassembled WGS sequence"/>
</dbReference>
<dbReference type="PANTHER" id="PTHR33129">
    <property type="entry name" value="PROTEIN KINASE DOMAIN-CONTAINING PROTEIN-RELATED"/>
    <property type="match status" value="1"/>
</dbReference>
<dbReference type="SUPFAM" id="SSF52540">
    <property type="entry name" value="P-loop containing nucleoside triphosphate hydrolases"/>
    <property type="match status" value="1"/>
</dbReference>
<evidence type="ECO:0000313" key="2">
    <source>
        <dbReference type="Proteomes" id="UP000018817"/>
    </source>
</evidence>
<dbReference type="PANTHER" id="PTHR33129:SF1">
    <property type="entry name" value="ATP-BINDING PROTEIN"/>
    <property type="match status" value="1"/>
</dbReference>
<protein>
    <submittedName>
        <fullName evidence="1">Uncharacterized protein</fullName>
    </submittedName>
</protein>
<dbReference type="RefSeq" id="XP_008908633.1">
    <property type="nucleotide sequence ID" value="XM_008910385.1"/>
</dbReference>
<dbReference type="STRING" id="761204.W2PZQ4"/>
<organism evidence="1 2">
    <name type="scientific">Phytophthora nicotianae (strain INRA-310)</name>
    <name type="common">Phytophthora parasitica</name>
    <dbReference type="NCBI Taxonomy" id="761204"/>
    <lineage>
        <taxon>Eukaryota</taxon>
        <taxon>Sar</taxon>
        <taxon>Stramenopiles</taxon>
        <taxon>Oomycota</taxon>
        <taxon>Peronosporomycetes</taxon>
        <taxon>Peronosporales</taxon>
        <taxon>Peronosporaceae</taxon>
        <taxon>Phytophthora</taxon>
    </lineage>
</organism>
<reference evidence="2" key="1">
    <citation type="submission" date="2011-12" db="EMBL/GenBank/DDBJ databases">
        <authorList>
            <consortium name="The Broad Institute Genome Sequencing Platform"/>
            <person name="Russ C."/>
            <person name="Tyler B."/>
            <person name="Panabieres F."/>
            <person name="Shan W."/>
            <person name="Tripathy S."/>
            <person name="Grunwald N."/>
            <person name="Machado M."/>
            <person name="Young S.K."/>
            <person name="Zeng Q."/>
            <person name="Gargeya S."/>
            <person name="Fitzgerald M."/>
            <person name="Haas B."/>
            <person name="Abouelleil A."/>
            <person name="Alvarado L."/>
            <person name="Arachchi H.M."/>
            <person name="Berlin A."/>
            <person name="Chapman S.B."/>
            <person name="Gearin G."/>
            <person name="Goldberg J."/>
            <person name="Griggs A."/>
            <person name="Gujja S."/>
            <person name="Hansen M."/>
            <person name="Heiman D."/>
            <person name="Howarth C."/>
            <person name="Larimer J."/>
            <person name="Lui A."/>
            <person name="MacDonald P.J.P."/>
            <person name="McCowen C."/>
            <person name="Montmayeur A."/>
            <person name="Murphy C."/>
            <person name="Neiman D."/>
            <person name="Pearson M."/>
            <person name="Priest M."/>
            <person name="Roberts A."/>
            <person name="Saif S."/>
            <person name="Shea T."/>
            <person name="Sisk P."/>
            <person name="Stolte C."/>
            <person name="Sykes S."/>
            <person name="Wortman J."/>
            <person name="Nusbaum C."/>
            <person name="Birren B."/>
        </authorList>
    </citation>
    <scope>NUCLEOTIDE SEQUENCE [LARGE SCALE GENOMIC DNA]</scope>
    <source>
        <strain evidence="2">INRA-310</strain>
    </source>
</reference>
<dbReference type="InterPro" id="IPR027417">
    <property type="entry name" value="P-loop_NTPase"/>
</dbReference>
<proteinExistence type="predicted"/>